<protein>
    <recommendedName>
        <fullName evidence="4">RlpA-like protein double-psi beta-barrel domain-containing protein</fullName>
    </recommendedName>
</protein>
<dbReference type="EMBL" id="KQ086088">
    <property type="protein sequence ID" value="KLO08524.1"/>
    <property type="molecule type" value="Genomic_DNA"/>
</dbReference>
<name>A0A0H2R9K3_9AGAM</name>
<keyword evidence="3" id="KW-1185">Reference proteome</keyword>
<dbReference type="InterPro" id="IPR036908">
    <property type="entry name" value="RlpA-like_sf"/>
</dbReference>
<evidence type="ECO:0000313" key="2">
    <source>
        <dbReference type="EMBL" id="KLO08524.1"/>
    </source>
</evidence>
<dbReference type="PANTHER" id="PTHR31836:SF22">
    <property type="entry name" value="RLPA-LIKE PROTEIN DOUBLE-PSI BETA-BARREL DOMAIN-CONTAINING PROTEIN"/>
    <property type="match status" value="1"/>
</dbReference>
<dbReference type="InParanoid" id="A0A0H2R9K3"/>
<dbReference type="InterPro" id="IPR051477">
    <property type="entry name" value="Expansin_CellWall"/>
</dbReference>
<dbReference type="STRING" id="27342.A0A0H2R9K3"/>
<proteinExistence type="predicted"/>
<gene>
    <name evidence="2" type="ORF">SCHPADRAFT_835226</name>
</gene>
<dbReference type="PANTHER" id="PTHR31836">
    <property type="match status" value="1"/>
</dbReference>
<dbReference type="Gene3D" id="2.40.40.10">
    <property type="entry name" value="RlpA-like domain"/>
    <property type="match status" value="1"/>
</dbReference>
<organism evidence="2 3">
    <name type="scientific">Schizopora paradoxa</name>
    <dbReference type="NCBI Taxonomy" id="27342"/>
    <lineage>
        <taxon>Eukaryota</taxon>
        <taxon>Fungi</taxon>
        <taxon>Dikarya</taxon>
        <taxon>Basidiomycota</taxon>
        <taxon>Agaricomycotina</taxon>
        <taxon>Agaricomycetes</taxon>
        <taxon>Hymenochaetales</taxon>
        <taxon>Schizoporaceae</taxon>
        <taxon>Schizopora</taxon>
    </lineage>
</organism>
<dbReference type="AlphaFoldDB" id="A0A0H2R9K3"/>
<dbReference type="SUPFAM" id="SSF50685">
    <property type="entry name" value="Barwin-like endoglucanases"/>
    <property type="match status" value="1"/>
</dbReference>
<evidence type="ECO:0008006" key="4">
    <source>
        <dbReference type="Google" id="ProtNLM"/>
    </source>
</evidence>
<dbReference type="OrthoDB" id="406505at2759"/>
<sequence length="212" mass="23296">MSVHNSMAHSSHARQAINTRRYYSRAHSLRDDYSFDDKEGWHTVNATSLGYKQEAEEPEKRSAAKAASKLSLGGTVSHAINEVWNGLKGKGSSQTVKITWYTGHDLLNPSCWSDTKWAPTDDSMACALTLEGWTTQPKCFSFLEVCNGPKKCVFVRVVDSCAGCAAGSKHVDLTKGAFSELADESVGILNVQMRIATEPTSWFEDLWGPKSS</sequence>
<reference evidence="2 3" key="1">
    <citation type="submission" date="2015-04" db="EMBL/GenBank/DDBJ databases">
        <title>Complete genome sequence of Schizopora paradoxa KUC8140, a cosmopolitan wood degrader in East Asia.</title>
        <authorList>
            <consortium name="DOE Joint Genome Institute"/>
            <person name="Min B."/>
            <person name="Park H."/>
            <person name="Jang Y."/>
            <person name="Kim J.-J."/>
            <person name="Kim K.H."/>
            <person name="Pangilinan J."/>
            <person name="Lipzen A."/>
            <person name="Riley R."/>
            <person name="Grigoriev I.V."/>
            <person name="Spatafora J.W."/>
            <person name="Choi I.-G."/>
        </authorList>
    </citation>
    <scope>NUCLEOTIDE SEQUENCE [LARGE SCALE GENOMIC DNA]</scope>
    <source>
        <strain evidence="2 3">KUC8140</strain>
    </source>
</reference>
<keyword evidence="1" id="KW-0732">Signal</keyword>
<dbReference type="CDD" id="cd22191">
    <property type="entry name" value="DPBB_RlpA_EXP_N-like"/>
    <property type="match status" value="1"/>
</dbReference>
<dbReference type="Proteomes" id="UP000053477">
    <property type="component" value="Unassembled WGS sequence"/>
</dbReference>
<accession>A0A0H2R9K3</accession>
<evidence type="ECO:0000313" key="3">
    <source>
        <dbReference type="Proteomes" id="UP000053477"/>
    </source>
</evidence>
<evidence type="ECO:0000256" key="1">
    <source>
        <dbReference type="ARBA" id="ARBA00022729"/>
    </source>
</evidence>